<dbReference type="Proteomes" id="UP000430519">
    <property type="component" value="Unassembled WGS sequence"/>
</dbReference>
<sequence length="305" mass="33684">MLAPVAAFETYLSREEGLSPATARQYRLDVLALAAWLSAERRAVQAWEQVGARELRAYLQVHQAAPARTRRVISSWKKFWRYLADVEHLDMQGGPAELKSPKLPARLPKALTTAEVSRLLTAAKNQSSPDKALRDWTLLAFLYGTGCRISEVLQLTLEAVEVDEDQVPVAIRVIGKGDKERQVYLSPTAQRALQGWLKVRRKAGAPAGPYVFTPLKGAGAGQPFPVRTIEQATRRAGERAGLRPEQSTPHKLRHSHATALVEAGRPIEEVQEVLGHASIATTQIYTRVNRNRLRAAAASLPDVLE</sequence>
<dbReference type="InterPro" id="IPR004107">
    <property type="entry name" value="Integrase_SAM-like_N"/>
</dbReference>
<dbReference type="Gene3D" id="1.10.443.10">
    <property type="entry name" value="Intergrase catalytic core"/>
    <property type="match status" value="1"/>
</dbReference>
<dbReference type="SUPFAM" id="SSF47823">
    <property type="entry name" value="lambda integrase-like, N-terminal domain"/>
    <property type="match status" value="1"/>
</dbReference>
<organism evidence="7 8">
    <name type="scientific">Deinococcus xianganensis</name>
    <dbReference type="NCBI Taxonomy" id="1507289"/>
    <lineage>
        <taxon>Bacteria</taxon>
        <taxon>Thermotogati</taxon>
        <taxon>Deinococcota</taxon>
        <taxon>Deinococci</taxon>
        <taxon>Deinococcales</taxon>
        <taxon>Deinococcaceae</taxon>
        <taxon>Deinococcus</taxon>
    </lineage>
</organism>
<keyword evidence="3" id="KW-0233">DNA recombination</keyword>
<dbReference type="Pfam" id="PF02899">
    <property type="entry name" value="Phage_int_SAM_1"/>
    <property type="match status" value="1"/>
</dbReference>
<dbReference type="InterPro" id="IPR050090">
    <property type="entry name" value="Tyrosine_recombinase_XerCD"/>
</dbReference>
<keyword evidence="1" id="KW-0229">DNA integration</keyword>
<evidence type="ECO:0000313" key="7">
    <source>
        <dbReference type="EMBL" id="MXV21848.1"/>
    </source>
</evidence>
<name>A0A6I4YM88_9DEIO</name>
<dbReference type="EMBL" id="WVHK01000139">
    <property type="protein sequence ID" value="MXV21848.1"/>
    <property type="molecule type" value="Genomic_DNA"/>
</dbReference>
<accession>A0A6I4YM88</accession>
<dbReference type="SUPFAM" id="SSF56349">
    <property type="entry name" value="DNA breaking-rejoining enzymes"/>
    <property type="match status" value="1"/>
</dbReference>
<evidence type="ECO:0000256" key="2">
    <source>
        <dbReference type="ARBA" id="ARBA00023125"/>
    </source>
</evidence>
<dbReference type="Gene3D" id="1.10.150.130">
    <property type="match status" value="1"/>
</dbReference>
<dbReference type="InterPro" id="IPR013762">
    <property type="entry name" value="Integrase-like_cat_sf"/>
</dbReference>
<proteinExistence type="predicted"/>
<dbReference type="PROSITE" id="PS51900">
    <property type="entry name" value="CB"/>
    <property type="match status" value="1"/>
</dbReference>
<keyword evidence="8" id="KW-1185">Reference proteome</keyword>
<evidence type="ECO:0000256" key="1">
    <source>
        <dbReference type="ARBA" id="ARBA00022908"/>
    </source>
</evidence>
<dbReference type="InterPro" id="IPR011010">
    <property type="entry name" value="DNA_brk_join_enz"/>
</dbReference>
<dbReference type="PROSITE" id="PS51898">
    <property type="entry name" value="TYR_RECOMBINASE"/>
    <property type="match status" value="1"/>
</dbReference>
<dbReference type="AlphaFoldDB" id="A0A6I4YM88"/>
<dbReference type="PANTHER" id="PTHR30349:SF81">
    <property type="entry name" value="TYROSINE RECOMBINASE XERC"/>
    <property type="match status" value="1"/>
</dbReference>
<dbReference type="GO" id="GO:0006310">
    <property type="term" value="P:DNA recombination"/>
    <property type="evidence" value="ECO:0007669"/>
    <property type="project" value="UniProtKB-KW"/>
</dbReference>
<evidence type="ECO:0000259" key="5">
    <source>
        <dbReference type="PROSITE" id="PS51898"/>
    </source>
</evidence>
<evidence type="ECO:0000259" key="6">
    <source>
        <dbReference type="PROSITE" id="PS51900"/>
    </source>
</evidence>
<dbReference type="GO" id="GO:0003677">
    <property type="term" value="F:DNA binding"/>
    <property type="evidence" value="ECO:0007669"/>
    <property type="project" value="UniProtKB-UniRule"/>
</dbReference>
<evidence type="ECO:0000256" key="3">
    <source>
        <dbReference type="ARBA" id="ARBA00023172"/>
    </source>
</evidence>
<feature type="domain" description="Tyr recombinase" evidence="5">
    <location>
        <begin position="106"/>
        <end position="298"/>
    </location>
</feature>
<dbReference type="InterPro" id="IPR044068">
    <property type="entry name" value="CB"/>
</dbReference>
<comment type="caution">
    <text evidence="7">The sequence shown here is derived from an EMBL/GenBank/DDBJ whole genome shotgun (WGS) entry which is preliminary data.</text>
</comment>
<gene>
    <name evidence="7" type="ORF">GLX28_19690</name>
</gene>
<protein>
    <submittedName>
        <fullName evidence="7">Tyrosine-type recombinase/integrase</fullName>
    </submittedName>
</protein>
<dbReference type="InterPro" id="IPR010998">
    <property type="entry name" value="Integrase_recombinase_N"/>
</dbReference>
<reference evidence="7 8" key="1">
    <citation type="submission" date="2019-11" db="EMBL/GenBank/DDBJ databases">
        <title>Genome sequence of Deinococcus xianganensis Y35, AI-2 producing algicidal bacterium, isolated from lake water.</title>
        <authorList>
            <person name="Li Y."/>
        </authorList>
    </citation>
    <scope>NUCLEOTIDE SEQUENCE [LARGE SCALE GENOMIC DNA]</scope>
    <source>
        <strain evidence="7 8">Y35</strain>
    </source>
</reference>
<keyword evidence="2 4" id="KW-0238">DNA-binding</keyword>
<evidence type="ECO:0000313" key="8">
    <source>
        <dbReference type="Proteomes" id="UP000430519"/>
    </source>
</evidence>
<feature type="domain" description="Core-binding (CB)" evidence="6">
    <location>
        <begin position="1"/>
        <end position="84"/>
    </location>
</feature>
<dbReference type="PANTHER" id="PTHR30349">
    <property type="entry name" value="PHAGE INTEGRASE-RELATED"/>
    <property type="match status" value="1"/>
</dbReference>
<dbReference type="InterPro" id="IPR002104">
    <property type="entry name" value="Integrase_catalytic"/>
</dbReference>
<dbReference type="GO" id="GO:0015074">
    <property type="term" value="P:DNA integration"/>
    <property type="evidence" value="ECO:0007669"/>
    <property type="project" value="UniProtKB-KW"/>
</dbReference>
<evidence type="ECO:0000256" key="4">
    <source>
        <dbReference type="PROSITE-ProRule" id="PRU01248"/>
    </source>
</evidence>
<dbReference type="Pfam" id="PF00589">
    <property type="entry name" value="Phage_integrase"/>
    <property type="match status" value="1"/>
</dbReference>